<dbReference type="GO" id="GO:0030420">
    <property type="term" value="P:establishment of competence for transformation"/>
    <property type="evidence" value="ECO:0007669"/>
    <property type="project" value="UniProtKB-KW"/>
</dbReference>
<proteinExistence type="predicted"/>
<gene>
    <name evidence="4" type="ORF">BLITH_1592</name>
</gene>
<comment type="caution">
    <text evidence="4">The sequence shown here is derived from an EMBL/GenBank/DDBJ whole genome shotgun (WGS) entry which is preliminary data.</text>
</comment>
<keyword evidence="2" id="KW-0178">Competence</keyword>
<dbReference type="InterPro" id="IPR012902">
    <property type="entry name" value="N_methyl_site"/>
</dbReference>
<dbReference type="NCBIfam" id="TIGR02532">
    <property type="entry name" value="IV_pilin_GFxxxE"/>
    <property type="match status" value="1"/>
</dbReference>
<evidence type="ECO:0000256" key="2">
    <source>
        <dbReference type="ARBA" id="ARBA00023287"/>
    </source>
</evidence>
<comment type="subcellular location">
    <subcellularLocation>
        <location evidence="1">Cell surface</location>
    </subcellularLocation>
</comment>
<evidence type="ECO:0000256" key="1">
    <source>
        <dbReference type="ARBA" id="ARBA00004241"/>
    </source>
</evidence>
<feature type="transmembrane region" description="Helical" evidence="3">
    <location>
        <begin position="12"/>
        <end position="35"/>
    </location>
</feature>
<sequence length="219" mass="24560">MRGKRARKPGGFALFEVLLALALFSLLASSAWVLLSGLRRLEGKAEDFAVRRDLLASALYVRNDVRLFAEGYPPGRTGKSEPTAVRTQPFAWEVVPPARGGRSEEGREPWRVRARYSSAGETHVYELYADFDAHGRSSLRWKKRYEEGRLAVWPGGEGVRFRFTDEAGREICTGGEGASCRVENYLRVEVERGREKGSFLFTPWPLPAAWILPPDEEGG</sequence>
<name>A0A2T5G5S4_9BACL</name>
<keyword evidence="3" id="KW-0812">Transmembrane</keyword>
<protein>
    <recommendedName>
        <fullName evidence="6">Prepilin-type N-terminal cleavage/methylation domain-containing protein</fullName>
    </recommendedName>
</protein>
<reference evidence="4 5" key="1">
    <citation type="submission" date="2017-08" db="EMBL/GenBank/DDBJ databases">
        <title>Burning lignite coal seam in the remote Altai Mountains harbors a hydrogen-driven thermophilic microbial community.</title>
        <authorList>
            <person name="Kadnikov V.V."/>
            <person name="Mardanov A.V."/>
            <person name="Ivasenko D."/>
            <person name="Beletsky A.V."/>
            <person name="Karnachuk O.V."/>
            <person name="Ravin N.V."/>
        </authorList>
    </citation>
    <scope>NUCLEOTIDE SEQUENCE [LARGE SCALE GENOMIC DNA]</scope>
    <source>
        <strain evidence="4">AL31</strain>
    </source>
</reference>
<dbReference type="AlphaFoldDB" id="A0A2T5G5S4"/>
<evidence type="ECO:0000313" key="5">
    <source>
        <dbReference type="Proteomes" id="UP000244016"/>
    </source>
</evidence>
<accession>A0A2T5G5S4</accession>
<dbReference type="EMBL" id="PEBW01000005">
    <property type="protein sequence ID" value="PTQ51515.1"/>
    <property type="molecule type" value="Genomic_DNA"/>
</dbReference>
<keyword evidence="3" id="KW-0472">Membrane</keyword>
<evidence type="ECO:0000256" key="3">
    <source>
        <dbReference type="SAM" id="Phobius"/>
    </source>
</evidence>
<organism evidence="4 5">
    <name type="scientific">Brockia lithotrophica</name>
    <dbReference type="NCBI Taxonomy" id="933949"/>
    <lineage>
        <taxon>Bacteria</taxon>
        <taxon>Bacillati</taxon>
        <taxon>Bacillota</taxon>
        <taxon>Bacilli</taxon>
        <taxon>Bacillales</taxon>
        <taxon>Bacillales Family X. Incertae Sedis</taxon>
        <taxon>Brockia</taxon>
    </lineage>
</organism>
<evidence type="ECO:0008006" key="6">
    <source>
        <dbReference type="Google" id="ProtNLM"/>
    </source>
</evidence>
<evidence type="ECO:0000313" key="4">
    <source>
        <dbReference type="EMBL" id="PTQ51515.1"/>
    </source>
</evidence>
<dbReference type="GO" id="GO:0009986">
    <property type="term" value="C:cell surface"/>
    <property type="evidence" value="ECO:0007669"/>
    <property type="project" value="UniProtKB-SubCell"/>
</dbReference>
<dbReference type="Proteomes" id="UP000244016">
    <property type="component" value="Unassembled WGS sequence"/>
</dbReference>
<keyword evidence="3" id="KW-1133">Transmembrane helix</keyword>